<comment type="similarity">
    <text evidence="4">Belongs to the BamB family.</text>
</comment>
<comment type="function">
    <text evidence="4">Part of the outer membrane protein assembly complex, which is involved in assembly and insertion of beta-barrel proteins into the outer membrane.</text>
</comment>
<dbReference type="InterPro" id="IPR002372">
    <property type="entry name" value="PQQ_rpt_dom"/>
</dbReference>
<dbReference type="SMART" id="SM00564">
    <property type="entry name" value="PQQ"/>
    <property type="match status" value="7"/>
</dbReference>
<dbReference type="InterPro" id="IPR015943">
    <property type="entry name" value="WD40/YVTN_repeat-like_dom_sf"/>
</dbReference>
<evidence type="ECO:0000256" key="4">
    <source>
        <dbReference type="HAMAP-Rule" id="MF_00923"/>
    </source>
</evidence>
<dbReference type="PANTHER" id="PTHR34512:SF30">
    <property type="entry name" value="OUTER MEMBRANE PROTEIN ASSEMBLY FACTOR BAMB"/>
    <property type="match status" value="1"/>
</dbReference>
<dbReference type="Pfam" id="PF13360">
    <property type="entry name" value="PQQ_2"/>
    <property type="match status" value="1"/>
</dbReference>
<evidence type="ECO:0000256" key="3">
    <source>
        <dbReference type="ARBA" id="ARBA00023237"/>
    </source>
</evidence>
<dbReference type="GO" id="GO:0043165">
    <property type="term" value="P:Gram-negative-bacterium-type cell outer membrane assembly"/>
    <property type="evidence" value="ECO:0007669"/>
    <property type="project" value="UniProtKB-UniRule"/>
</dbReference>
<dbReference type="GO" id="GO:0051205">
    <property type="term" value="P:protein insertion into membrane"/>
    <property type="evidence" value="ECO:0007669"/>
    <property type="project" value="UniProtKB-UniRule"/>
</dbReference>
<organism evidence="7 8">
    <name type="scientific">Methylohalomonas lacus</name>
    <dbReference type="NCBI Taxonomy" id="398773"/>
    <lineage>
        <taxon>Bacteria</taxon>
        <taxon>Pseudomonadati</taxon>
        <taxon>Pseudomonadota</taxon>
        <taxon>Gammaproteobacteria</taxon>
        <taxon>Methylohalomonadales</taxon>
        <taxon>Methylohalomonadaceae</taxon>
        <taxon>Methylohalomonas</taxon>
    </lineage>
</organism>
<protein>
    <recommendedName>
        <fullName evidence="4">Outer membrane protein assembly factor BamB</fullName>
    </recommendedName>
</protein>
<comment type="subcellular location">
    <subcellularLocation>
        <location evidence="4">Cell outer membrane</location>
        <topology evidence="4">Lipid-anchor</topology>
    </subcellularLocation>
</comment>
<keyword evidence="3 4" id="KW-0998">Cell outer membrane</keyword>
<name>A0AAE3L0J8_9GAMM</name>
<gene>
    <name evidence="4" type="primary">bamB</name>
    <name evidence="7" type="ORF">J2T55_000117</name>
</gene>
<evidence type="ECO:0000313" key="8">
    <source>
        <dbReference type="Proteomes" id="UP001204445"/>
    </source>
</evidence>
<keyword evidence="2 4" id="KW-0472">Membrane</keyword>
<feature type="domain" description="Pyrrolo-quinoline quinone repeat" evidence="6">
    <location>
        <begin position="80"/>
        <end position="312"/>
    </location>
</feature>
<dbReference type="GO" id="GO:0009279">
    <property type="term" value="C:cell outer membrane"/>
    <property type="evidence" value="ECO:0007669"/>
    <property type="project" value="UniProtKB-SubCell"/>
</dbReference>
<feature type="chain" id="PRO_5041985159" description="Outer membrane protein assembly factor BamB" evidence="5">
    <location>
        <begin position="22"/>
        <end position="386"/>
    </location>
</feature>
<proteinExistence type="inferred from homology"/>
<keyword evidence="4" id="KW-0564">Palmitate</keyword>
<dbReference type="PANTHER" id="PTHR34512">
    <property type="entry name" value="CELL SURFACE PROTEIN"/>
    <property type="match status" value="1"/>
</dbReference>
<comment type="caution">
    <text evidence="7">The sequence shown here is derived from an EMBL/GenBank/DDBJ whole genome shotgun (WGS) entry which is preliminary data.</text>
</comment>
<accession>A0AAE3L0J8</accession>
<evidence type="ECO:0000256" key="2">
    <source>
        <dbReference type="ARBA" id="ARBA00023136"/>
    </source>
</evidence>
<evidence type="ECO:0000256" key="5">
    <source>
        <dbReference type="SAM" id="SignalP"/>
    </source>
</evidence>
<evidence type="ECO:0000259" key="6">
    <source>
        <dbReference type="Pfam" id="PF13360"/>
    </source>
</evidence>
<keyword evidence="8" id="KW-1185">Reference proteome</keyword>
<dbReference type="NCBIfam" id="TIGR03300">
    <property type="entry name" value="assembly_YfgL"/>
    <property type="match status" value="1"/>
</dbReference>
<comment type="subunit">
    <text evidence="4">Part of the Bam complex.</text>
</comment>
<dbReference type="RefSeq" id="WP_259053473.1">
    <property type="nucleotide sequence ID" value="NZ_JANUCT010000001.1"/>
</dbReference>
<dbReference type="InterPro" id="IPR017687">
    <property type="entry name" value="BamB"/>
</dbReference>
<keyword evidence="1 4" id="KW-0732">Signal</keyword>
<dbReference type="PROSITE" id="PS51257">
    <property type="entry name" value="PROKAR_LIPOPROTEIN"/>
    <property type="match status" value="1"/>
</dbReference>
<dbReference type="HAMAP" id="MF_00923">
    <property type="entry name" value="OM_assembly_BamB"/>
    <property type="match status" value="1"/>
</dbReference>
<evidence type="ECO:0000256" key="1">
    <source>
        <dbReference type="ARBA" id="ARBA00022729"/>
    </source>
</evidence>
<dbReference type="InterPro" id="IPR018391">
    <property type="entry name" value="PQQ_b-propeller_rpt"/>
</dbReference>
<dbReference type="Gene3D" id="2.130.10.10">
    <property type="entry name" value="YVTN repeat-like/Quinoprotein amine dehydrogenase"/>
    <property type="match status" value="1"/>
</dbReference>
<dbReference type="AlphaFoldDB" id="A0AAE3L0J8"/>
<reference evidence="7" key="1">
    <citation type="submission" date="2022-08" db="EMBL/GenBank/DDBJ databases">
        <title>Genomic Encyclopedia of Type Strains, Phase III (KMG-III): the genomes of soil and plant-associated and newly described type strains.</title>
        <authorList>
            <person name="Whitman W."/>
        </authorList>
    </citation>
    <scope>NUCLEOTIDE SEQUENCE</scope>
    <source>
        <strain evidence="7">HMT 1</strain>
    </source>
</reference>
<sequence>MMARSLALTGMALLLSGCTTLTNYFSGGEDNAEPPAPLVEFETTANIDNRWTRSIGNGSDEQYLKMTPAIAGDRIYAAARNGDVTALALDSGRVAWRHDTDEPLASATGAGSGLVLVGSSNGKVVALDADSGEPLWQQSVSSEVLAAPQVADGVVVVRTVDGKLTGLNADSGDQLWIYDRSVPALSLRGTSTPVIHNGVILAGFDAGRLLALELSTGKPLWEMRIAMGTGSSDLERMVDIDATPVVRNDIVYVATYQGRVAAISVDAGRMLWNRDVASYAGLDVDANNVYVTADNGHVWALEQISGASVWRQEDLQARATTAPVVLGPYVAVGGIEGHVHWMDRDSGEFVARTRIDESPLLAAPVSDGESVYFYSSDGELAAYTYK</sequence>
<feature type="signal peptide" evidence="5">
    <location>
        <begin position="1"/>
        <end position="21"/>
    </location>
</feature>
<dbReference type="EMBL" id="JANUCT010000001">
    <property type="protein sequence ID" value="MCS3902125.1"/>
    <property type="molecule type" value="Genomic_DNA"/>
</dbReference>
<evidence type="ECO:0000313" key="7">
    <source>
        <dbReference type="EMBL" id="MCS3902125.1"/>
    </source>
</evidence>
<dbReference type="Proteomes" id="UP001204445">
    <property type="component" value="Unassembled WGS sequence"/>
</dbReference>
<dbReference type="SUPFAM" id="SSF50998">
    <property type="entry name" value="Quinoprotein alcohol dehydrogenase-like"/>
    <property type="match status" value="1"/>
</dbReference>
<dbReference type="InterPro" id="IPR011047">
    <property type="entry name" value="Quinoprotein_ADH-like_sf"/>
</dbReference>
<keyword evidence="4" id="KW-0449">Lipoprotein</keyword>